<dbReference type="SUPFAM" id="SSF47954">
    <property type="entry name" value="Cyclin-like"/>
    <property type="match status" value="1"/>
</dbReference>
<dbReference type="CDD" id="cd20557">
    <property type="entry name" value="CYCLIN_ScPCL1-like"/>
    <property type="match status" value="1"/>
</dbReference>
<dbReference type="Proteomes" id="UP001215280">
    <property type="component" value="Unassembled WGS sequence"/>
</dbReference>
<dbReference type="EMBL" id="JARJLG010000018">
    <property type="protein sequence ID" value="KAJ7772854.1"/>
    <property type="molecule type" value="Genomic_DNA"/>
</dbReference>
<feature type="domain" description="Cyclin N-terminal" evidence="2">
    <location>
        <begin position="108"/>
        <end position="202"/>
    </location>
</feature>
<keyword evidence="4" id="KW-1185">Reference proteome</keyword>
<dbReference type="PANTHER" id="PTHR15615">
    <property type="match status" value="1"/>
</dbReference>
<dbReference type="AlphaFoldDB" id="A0AAD7NRR0"/>
<dbReference type="Pfam" id="PF00134">
    <property type="entry name" value="Cyclin_N"/>
    <property type="match status" value="1"/>
</dbReference>
<protein>
    <recommendedName>
        <fullName evidence="2">Cyclin N-terminal domain-containing protein</fullName>
    </recommendedName>
</protein>
<feature type="region of interest" description="Disordered" evidence="1">
    <location>
        <begin position="1"/>
        <end position="49"/>
    </location>
</feature>
<organism evidence="3 4">
    <name type="scientific">Mycena maculata</name>
    <dbReference type="NCBI Taxonomy" id="230809"/>
    <lineage>
        <taxon>Eukaryota</taxon>
        <taxon>Fungi</taxon>
        <taxon>Dikarya</taxon>
        <taxon>Basidiomycota</taxon>
        <taxon>Agaricomycotina</taxon>
        <taxon>Agaricomycetes</taxon>
        <taxon>Agaricomycetidae</taxon>
        <taxon>Agaricales</taxon>
        <taxon>Marasmiineae</taxon>
        <taxon>Mycenaceae</taxon>
        <taxon>Mycena</taxon>
    </lineage>
</organism>
<feature type="compositionally biased region" description="Low complexity" evidence="1">
    <location>
        <begin position="254"/>
        <end position="266"/>
    </location>
</feature>
<dbReference type="GO" id="GO:0005634">
    <property type="term" value="C:nucleus"/>
    <property type="evidence" value="ECO:0007669"/>
    <property type="project" value="TreeGrafter"/>
</dbReference>
<sequence length="328" mass="35985">MYSPESMSSGTSSPSSYNTGSSATDYSSWSPSPSTKSTRSRPVHAASLVDPSAHSPELMELIDIKLTRPVIEYVVDCVSETVDYALGRSPGSSPTRGRSSARSAYHTKFTTFVATVLSRAEVSSATVLVALVYIARARPHLSIALEEWALERVFLGALIVASKYTQDSTLKNVHWALCTGIFGKGDVGRMEREFLDVLDWELAVGEAELLAHHEALMSLESSSRHRHHAKAAVMEPRPRAHTHHRHSNVPELEPSSPQSSFGSMSPRTPVSHSMDPDPHSDEKRAMDVDVDVPATKDAHKLHDFLRAFHIPIPRPHAHQLHPSIQLAA</sequence>
<evidence type="ECO:0000256" key="1">
    <source>
        <dbReference type="SAM" id="MobiDB-lite"/>
    </source>
</evidence>
<dbReference type="InterPro" id="IPR013922">
    <property type="entry name" value="Cyclin_PHO80-like"/>
</dbReference>
<evidence type="ECO:0000259" key="2">
    <source>
        <dbReference type="Pfam" id="PF00134"/>
    </source>
</evidence>
<dbReference type="GO" id="GO:0019901">
    <property type="term" value="F:protein kinase binding"/>
    <property type="evidence" value="ECO:0007669"/>
    <property type="project" value="InterPro"/>
</dbReference>
<dbReference type="InterPro" id="IPR036915">
    <property type="entry name" value="Cyclin-like_sf"/>
</dbReference>
<dbReference type="PANTHER" id="PTHR15615:SF10">
    <property type="entry name" value="PHO85 CYCLIN-2-RELATED"/>
    <property type="match status" value="1"/>
</dbReference>
<comment type="caution">
    <text evidence="3">The sequence shown here is derived from an EMBL/GenBank/DDBJ whole genome shotgun (WGS) entry which is preliminary data.</text>
</comment>
<dbReference type="InterPro" id="IPR006671">
    <property type="entry name" value="Cyclin_N"/>
</dbReference>
<evidence type="ECO:0000313" key="3">
    <source>
        <dbReference type="EMBL" id="KAJ7772854.1"/>
    </source>
</evidence>
<gene>
    <name evidence="3" type="ORF">DFH07DRAFT_801724</name>
</gene>
<name>A0AAD7NRR0_9AGAR</name>
<feature type="compositionally biased region" description="Low complexity" evidence="1">
    <location>
        <begin position="1"/>
        <end position="37"/>
    </location>
</feature>
<evidence type="ECO:0000313" key="4">
    <source>
        <dbReference type="Proteomes" id="UP001215280"/>
    </source>
</evidence>
<proteinExistence type="predicted"/>
<dbReference type="GO" id="GO:0016538">
    <property type="term" value="F:cyclin-dependent protein serine/threonine kinase regulator activity"/>
    <property type="evidence" value="ECO:0007669"/>
    <property type="project" value="TreeGrafter"/>
</dbReference>
<feature type="compositionally biased region" description="Basic and acidic residues" evidence="1">
    <location>
        <begin position="274"/>
        <end position="283"/>
    </location>
</feature>
<dbReference type="GO" id="GO:0000307">
    <property type="term" value="C:cyclin-dependent protein kinase holoenzyme complex"/>
    <property type="evidence" value="ECO:0007669"/>
    <property type="project" value="TreeGrafter"/>
</dbReference>
<feature type="region of interest" description="Disordered" evidence="1">
    <location>
        <begin position="220"/>
        <end position="283"/>
    </location>
</feature>
<dbReference type="Gene3D" id="1.10.472.10">
    <property type="entry name" value="Cyclin-like"/>
    <property type="match status" value="1"/>
</dbReference>
<accession>A0AAD7NRR0</accession>
<reference evidence="3" key="1">
    <citation type="submission" date="2023-03" db="EMBL/GenBank/DDBJ databases">
        <title>Massive genome expansion in bonnet fungi (Mycena s.s.) driven by repeated elements and novel gene families across ecological guilds.</title>
        <authorList>
            <consortium name="Lawrence Berkeley National Laboratory"/>
            <person name="Harder C.B."/>
            <person name="Miyauchi S."/>
            <person name="Viragh M."/>
            <person name="Kuo A."/>
            <person name="Thoen E."/>
            <person name="Andreopoulos B."/>
            <person name="Lu D."/>
            <person name="Skrede I."/>
            <person name="Drula E."/>
            <person name="Henrissat B."/>
            <person name="Morin E."/>
            <person name="Kohler A."/>
            <person name="Barry K."/>
            <person name="LaButti K."/>
            <person name="Morin E."/>
            <person name="Salamov A."/>
            <person name="Lipzen A."/>
            <person name="Mereny Z."/>
            <person name="Hegedus B."/>
            <person name="Baldrian P."/>
            <person name="Stursova M."/>
            <person name="Weitz H."/>
            <person name="Taylor A."/>
            <person name="Grigoriev I.V."/>
            <person name="Nagy L.G."/>
            <person name="Martin F."/>
            <person name="Kauserud H."/>
        </authorList>
    </citation>
    <scope>NUCLEOTIDE SEQUENCE</scope>
    <source>
        <strain evidence="3">CBHHK188m</strain>
    </source>
</reference>